<dbReference type="InterPro" id="IPR008727">
    <property type="entry name" value="PAAR_motif"/>
</dbReference>
<name>E3IXC1_PSEI1</name>
<proteinExistence type="predicted"/>
<organism evidence="1 2">
    <name type="scientific">Pseudofrankia inefficax (strain DSM 45817 / CECT 9037 / DDB 130130 / EuI1c)</name>
    <name type="common">Frankia inefficax</name>
    <dbReference type="NCBI Taxonomy" id="298654"/>
    <lineage>
        <taxon>Bacteria</taxon>
        <taxon>Bacillati</taxon>
        <taxon>Actinomycetota</taxon>
        <taxon>Actinomycetes</taxon>
        <taxon>Frankiales</taxon>
        <taxon>Frankiaceae</taxon>
        <taxon>Pseudofrankia</taxon>
    </lineage>
</organism>
<dbReference type="KEGG" id="fri:FraEuI1c_7056"/>
<dbReference type="Pfam" id="PF05488">
    <property type="entry name" value="PAAR_motif"/>
    <property type="match status" value="1"/>
</dbReference>
<gene>
    <name evidence="1" type="ordered locus">FraEuI1c_7056</name>
</gene>
<dbReference type="HOGENOM" id="CLU_151895_0_0_11"/>
<protein>
    <submittedName>
        <fullName evidence="1">PaaR repeat-containing protein</fullName>
    </submittedName>
</protein>
<reference evidence="1 2" key="1">
    <citation type="submission" date="2010-10" db="EMBL/GenBank/DDBJ databases">
        <title>Complete sequence of Frankia sp. EuI1c.</title>
        <authorList>
            <consortium name="US DOE Joint Genome Institute"/>
            <person name="Lucas S."/>
            <person name="Copeland A."/>
            <person name="Lapidus A."/>
            <person name="Cheng J.-F."/>
            <person name="Bruce D."/>
            <person name="Goodwin L."/>
            <person name="Pitluck S."/>
            <person name="Chertkov O."/>
            <person name="Detter J.C."/>
            <person name="Han C."/>
            <person name="Tapia R."/>
            <person name="Land M."/>
            <person name="Hauser L."/>
            <person name="Jeffries C."/>
            <person name="Kyrpides N."/>
            <person name="Ivanova N."/>
            <person name="Mikhailova N."/>
            <person name="Beauchemin N."/>
            <person name="Sen A."/>
            <person name="Sur S.A."/>
            <person name="Gtari M."/>
            <person name="Wall L."/>
            <person name="Tisa L."/>
            <person name="Woyke T."/>
        </authorList>
    </citation>
    <scope>NUCLEOTIDE SEQUENCE [LARGE SCALE GENOMIC DNA]</scope>
    <source>
        <strain evidence="2">DSM 45817 / CECT 9037 / EuI1c</strain>
    </source>
</reference>
<dbReference type="Gene3D" id="2.60.200.60">
    <property type="match status" value="1"/>
</dbReference>
<dbReference type="RefSeq" id="WP_013428132.1">
    <property type="nucleotide sequence ID" value="NC_014666.1"/>
</dbReference>
<evidence type="ECO:0000313" key="2">
    <source>
        <dbReference type="Proteomes" id="UP000002484"/>
    </source>
</evidence>
<dbReference type="AlphaFoldDB" id="E3IXC1"/>
<dbReference type="Proteomes" id="UP000002484">
    <property type="component" value="Chromosome"/>
</dbReference>
<keyword evidence="2" id="KW-1185">Reference proteome</keyword>
<dbReference type="InParanoid" id="E3IXC1"/>
<dbReference type="OrthoDB" id="9807902at2"/>
<sequence length="128" mass="12708">MGLPAAKEGDRVMATDMHVVVPPAPATPVLTPLPFVGALTGGLSPNVNIMGRPAATVGSTADNVPGHVPPGGVFQRPPSNRGTVLLGSATVMINGRRAARSGDPVETCNDPTDLPAGTIVAAGSVLIG</sequence>
<dbReference type="CDD" id="cd14740">
    <property type="entry name" value="PAAR_4"/>
    <property type="match status" value="1"/>
</dbReference>
<dbReference type="eggNOG" id="COG4104">
    <property type="taxonomic scope" value="Bacteria"/>
</dbReference>
<evidence type="ECO:0000313" key="1">
    <source>
        <dbReference type="EMBL" id="ADP85021.1"/>
    </source>
</evidence>
<dbReference type="EMBL" id="CP002299">
    <property type="protein sequence ID" value="ADP85021.1"/>
    <property type="molecule type" value="Genomic_DNA"/>
</dbReference>
<dbReference type="STRING" id="298654.FraEuI1c_7056"/>
<accession>E3IXC1</accession>